<sequence>MRECIKSDELKKAYVNLLSLRLDIQQKRGALEEGASDVDLENKETDIGMLLDTLKNKIADIVRSSTLPSVNKELLGQVVTIVLEEKKKSEMMLGWMETWRNAVRDGARDSLKKVHLDQPEQNTSWLAVHLGLLGKAIEDDLKRVKAELLSSYPKDFNVFETYVSCYHEVAEEHLKELLEKVTDAKDYQHLLDFIIHSCPGDLRTEQGAVKLGQDFLKKIKAAYCDRLMENFKAAMENIINLERDEVWKMKKTPNRTDEGFLTSHINMDICQLTASYTRQLKGIDENHGKLFVRFSLEEIPEFHKRFEEEFRQHTLSLLTSDLLDLCLWVNYHITYINTFLLLKEQMQCYRESCLTQVVQLEKDMDEVTQRLRQTLLDHFKTDIKIFINDVHYYVIKEYVSQLMKKKYSCKNNRNEEAADKMRIQWKELRKLFEEMGSSLDWLYPLGNYLSDIIGKENEKSIKDILHPLVRDYPDISVCSYCIHLNISSKKQMSAVLYFRDNGFSLERHQVINQFNLIKRDTANIIHERSFFIDMEVTDGSRRA</sequence>
<evidence type="ECO:0000313" key="3">
    <source>
        <dbReference type="Proteomes" id="UP000324632"/>
    </source>
</evidence>
<reference evidence="2 3" key="1">
    <citation type="journal article" date="2019" name="Mol. Ecol. Resour.">
        <title>Chromosome-level genome assembly of Triplophysa tibetana, a fish adapted to the harsh high-altitude environment of the Tibetan Plateau.</title>
        <authorList>
            <person name="Yang X."/>
            <person name="Liu H."/>
            <person name="Ma Z."/>
            <person name="Zou Y."/>
            <person name="Zou M."/>
            <person name="Mao Y."/>
            <person name="Li X."/>
            <person name="Wang H."/>
            <person name="Chen T."/>
            <person name="Wang W."/>
            <person name="Yang R."/>
        </authorList>
    </citation>
    <scope>NUCLEOTIDE SEQUENCE [LARGE SCALE GENOMIC DNA]</scope>
    <source>
        <strain evidence="2">TTIB1903HZAU</strain>
        <tissue evidence="2">Muscle</tissue>
    </source>
</reference>
<dbReference type="AlphaFoldDB" id="A0A5A9P9K6"/>
<organism evidence="2 3">
    <name type="scientific">Triplophysa tibetana</name>
    <dbReference type="NCBI Taxonomy" id="1572043"/>
    <lineage>
        <taxon>Eukaryota</taxon>
        <taxon>Metazoa</taxon>
        <taxon>Chordata</taxon>
        <taxon>Craniata</taxon>
        <taxon>Vertebrata</taxon>
        <taxon>Euteleostomi</taxon>
        <taxon>Actinopterygii</taxon>
        <taxon>Neopterygii</taxon>
        <taxon>Teleostei</taxon>
        <taxon>Ostariophysi</taxon>
        <taxon>Cypriniformes</taxon>
        <taxon>Nemacheilidae</taxon>
        <taxon>Triplophysa</taxon>
    </lineage>
</organism>
<dbReference type="InterPro" id="IPR010326">
    <property type="entry name" value="EXOC3/Sec6"/>
</dbReference>
<keyword evidence="3" id="KW-1185">Reference proteome</keyword>
<proteinExistence type="predicted"/>
<evidence type="ECO:0008006" key="4">
    <source>
        <dbReference type="Google" id="ProtNLM"/>
    </source>
</evidence>
<dbReference type="PANTHER" id="PTHR21292">
    <property type="entry name" value="EXOCYST COMPLEX COMPONENT SEC6-RELATED"/>
    <property type="match status" value="1"/>
</dbReference>
<keyword evidence="1" id="KW-0175">Coiled coil</keyword>
<comment type="caution">
    <text evidence="2">The sequence shown here is derived from an EMBL/GenBank/DDBJ whole genome shotgun (WGS) entry which is preliminary data.</text>
</comment>
<accession>A0A5A9P9K6</accession>
<name>A0A5A9P9K6_9TELE</name>
<evidence type="ECO:0000313" key="2">
    <source>
        <dbReference type="EMBL" id="KAA0717709.1"/>
    </source>
</evidence>
<dbReference type="GO" id="GO:0051601">
    <property type="term" value="P:exocyst localization"/>
    <property type="evidence" value="ECO:0007669"/>
    <property type="project" value="TreeGrafter"/>
</dbReference>
<dbReference type="Proteomes" id="UP000324632">
    <property type="component" value="Chromosome 8"/>
</dbReference>
<dbReference type="PANTHER" id="PTHR21292:SF7">
    <property type="entry name" value="EXOCYST COMPLEX COMPONENT 3-LIKE 2"/>
    <property type="match status" value="1"/>
</dbReference>
<gene>
    <name evidence="2" type="ORF">E1301_Tti020840</name>
</gene>
<dbReference type="GO" id="GO:0000149">
    <property type="term" value="F:SNARE binding"/>
    <property type="evidence" value="ECO:0007669"/>
    <property type="project" value="TreeGrafter"/>
</dbReference>
<dbReference type="Pfam" id="PF06046">
    <property type="entry name" value="Sec6"/>
    <property type="match status" value="2"/>
</dbReference>
<protein>
    <recommendedName>
        <fullName evidence="4">Exocyst complex component 3</fullName>
    </recommendedName>
</protein>
<feature type="coiled-coil region" evidence="1">
    <location>
        <begin position="350"/>
        <end position="377"/>
    </location>
</feature>
<dbReference type="GO" id="GO:0000145">
    <property type="term" value="C:exocyst"/>
    <property type="evidence" value="ECO:0007669"/>
    <property type="project" value="InterPro"/>
</dbReference>
<dbReference type="GO" id="GO:0006887">
    <property type="term" value="P:exocytosis"/>
    <property type="evidence" value="ECO:0007669"/>
    <property type="project" value="InterPro"/>
</dbReference>
<dbReference type="EMBL" id="SOYY01000008">
    <property type="protein sequence ID" value="KAA0717709.1"/>
    <property type="molecule type" value="Genomic_DNA"/>
</dbReference>
<evidence type="ECO:0000256" key="1">
    <source>
        <dbReference type="SAM" id="Coils"/>
    </source>
</evidence>